<evidence type="ECO:0000256" key="12">
    <source>
        <dbReference type="PROSITE-ProRule" id="PRU00042"/>
    </source>
</evidence>
<evidence type="ECO:0000256" key="5">
    <source>
        <dbReference type="ARBA" id="ARBA00022737"/>
    </source>
</evidence>
<dbReference type="EMBL" id="JAGTTL010000022">
    <property type="protein sequence ID" value="KAK6305274.1"/>
    <property type="molecule type" value="Genomic_DNA"/>
</dbReference>
<keyword evidence="5" id="KW-0677">Repeat</keyword>
<feature type="domain" description="C2H2-type" evidence="15">
    <location>
        <begin position="321"/>
        <end position="348"/>
    </location>
</feature>
<evidence type="ECO:0000256" key="8">
    <source>
        <dbReference type="ARBA" id="ARBA00023015"/>
    </source>
</evidence>
<gene>
    <name evidence="16" type="ORF">J4Q44_G00240540</name>
</gene>
<name>A0AAN8L1X0_9TELE</name>
<keyword evidence="7" id="KW-0862">Zinc</keyword>
<feature type="compositionally biased region" description="Low complexity" evidence="14">
    <location>
        <begin position="85"/>
        <end position="98"/>
    </location>
</feature>
<dbReference type="PROSITE" id="PS00028">
    <property type="entry name" value="ZINC_FINGER_C2H2_1"/>
    <property type="match status" value="1"/>
</dbReference>
<comment type="subcellular location">
    <subcellularLocation>
        <location evidence="2">Nucleus</location>
    </subcellularLocation>
</comment>
<comment type="function">
    <text evidence="1">May be involved in transcriptional regulation.</text>
</comment>
<dbReference type="GO" id="GO:0000785">
    <property type="term" value="C:chromatin"/>
    <property type="evidence" value="ECO:0007669"/>
    <property type="project" value="TreeGrafter"/>
</dbReference>
<keyword evidence="6 12" id="KW-0863">Zinc-finger</keyword>
<evidence type="ECO:0000256" key="1">
    <source>
        <dbReference type="ARBA" id="ARBA00003767"/>
    </source>
</evidence>
<dbReference type="GO" id="GO:0008270">
    <property type="term" value="F:zinc ion binding"/>
    <property type="evidence" value="ECO:0007669"/>
    <property type="project" value="UniProtKB-KW"/>
</dbReference>
<comment type="similarity">
    <text evidence="3">Belongs to the krueppel C2H2-type zinc-finger protein family.</text>
</comment>
<keyword evidence="4" id="KW-0479">Metal-binding</keyword>
<evidence type="ECO:0000313" key="17">
    <source>
        <dbReference type="Proteomes" id="UP001356427"/>
    </source>
</evidence>
<dbReference type="AlphaFoldDB" id="A0AAN8L1X0"/>
<organism evidence="16 17">
    <name type="scientific">Coregonus suidteri</name>
    <dbReference type="NCBI Taxonomy" id="861788"/>
    <lineage>
        <taxon>Eukaryota</taxon>
        <taxon>Metazoa</taxon>
        <taxon>Chordata</taxon>
        <taxon>Craniata</taxon>
        <taxon>Vertebrata</taxon>
        <taxon>Euteleostomi</taxon>
        <taxon>Actinopterygii</taxon>
        <taxon>Neopterygii</taxon>
        <taxon>Teleostei</taxon>
        <taxon>Protacanthopterygii</taxon>
        <taxon>Salmoniformes</taxon>
        <taxon>Salmonidae</taxon>
        <taxon>Coregoninae</taxon>
        <taxon>Coregonus</taxon>
    </lineage>
</organism>
<dbReference type="Proteomes" id="UP001356427">
    <property type="component" value="Unassembled WGS sequence"/>
</dbReference>
<feature type="region of interest" description="Disordered" evidence="14">
    <location>
        <begin position="325"/>
        <end position="372"/>
    </location>
</feature>
<feature type="region of interest" description="Disordered" evidence="14">
    <location>
        <begin position="83"/>
        <end position="124"/>
    </location>
</feature>
<comment type="caution">
    <text evidence="16">The sequence shown here is derived from an EMBL/GenBank/DDBJ whole genome shotgun (WGS) entry which is preliminary data.</text>
</comment>
<dbReference type="Pfam" id="PF00096">
    <property type="entry name" value="zf-C2H2"/>
    <property type="match status" value="1"/>
</dbReference>
<evidence type="ECO:0000256" key="7">
    <source>
        <dbReference type="ARBA" id="ARBA00022833"/>
    </source>
</evidence>
<protein>
    <recommendedName>
        <fullName evidence="15">C2H2-type domain-containing protein</fullName>
    </recommendedName>
</protein>
<feature type="compositionally biased region" description="Basic and acidic residues" evidence="14">
    <location>
        <begin position="343"/>
        <end position="352"/>
    </location>
</feature>
<evidence type="ECO:0000256" key="13">
    <source>
        <dbReference type="SAM" id="Coils"/>
    </source>
</evidence>
<evidence type="ECO:0000256" key="11">
    <source>
        <dbReference type="ARBA" id="ARBA00023242"/>
    </source>
</evidence>
<accession>A0AAN8L1X0</accession>
<keyword evidence="9" id="KW-0238">DNA-binding</keyword>
<sequence length="372" mass="41934">MAKSKYLKVFLESSLNEIFKATVSDILESVDQTLSEYKGKIQRIESENEDLKRRLHEQDNKDSIVKDPGCNQDVVHLPDSLRTCSSRSSIGQSQKSIKTQGDERRSSRRQHKDKMPQSRGSVSIMDPAAQQEPECLKNISDAAVSTLIFKNIKTEPEMEDDYAIDLSKPPSPLNLAPKQIKVESAELSYIIPEEYDEHFQSPLDTDVDSRDSDSEVKVTIVSDSHMTMEMGDDEGGHFVESEGRLCHNDTGEAEPEVDPFLTYYPDMGTDPAGTTGEDILPTLNSHATEPSKNAQGFYNCIQCEKRFSRRHEQVHTKEKVYPCDQCGKTYTDQSSLKKHQKTHKAEELRTEENEGSTSGTDVPHNLEIKTED</sequence>
<evidence type="ECO:0000256" key="14">
    <source>
        <dbReference type="SAM" id="MobiDB-lite"/>
    </source>
</evidence>
<feature type="coiled-coil region" evidence="13">
    <location>
        <begin position="27"/>
        <end position="61"/>
    </location>
</feature>
<keyword evidence="11" id="KW-0539">Nucleus</keyword>
<dbReference type="InterPro" id="IPR036236">
    <property type="entry name" value="Znf_C2H2_sf"/>
</dbReference>
<keyword evidence="13" id="KW-0175">Coiled coil</keyword>
<dbReference type="GO" id="GO:0000981">
    <property type="term" value="F:DNA-binding transcription factor activity, RNA polymerase II-specific"/>
    <property type="evidence" value="ECO:0007669"/>
    <property type="project" value="TreeGrafter"/>
</dbReference>
<dbReference type="GO" id="GO:0005667">
    <property type="term" value="C:transcription regulator complex"/>
    <property type="evidence" value="ECO:0007669"/>
    <property type="project" value="TreeGrafter"/>
</dbReference>
<dbReference type="GO" id="GO:0000978">
    <property type="term" value="F:RNA polymerase II cis-regulatory region sequence-specific DNA binding"/>
    <property type="evidence" value="ECO:0007669"/>
    <property type="project" value="TreeGrafter"/>
</dbReference>
<dbReference type="PANTHER" id="PTHR14003:SF23">
    <property type="entry name" value="ZINC FINGER PROTEIN 143"/>
    <property type="match status" value="1"/>
</dbReference>
<dbReference type="PROSITE" id="PS50157">
    <property type="entry name" value="ZINC_FINGER_C2H2_2"/>
    <property type="match status" value="1"/>
</dbReference>
<proteinExistence type="inferred from homology"/>
<dbReference type="Gene3D" id="3.30.160.60">
    <property type="entry name" value="Classic Zinc Finger"/>
    <property type="match status" value="1"/>
</dbReference>
<evidence type="ECO:0000256" key="3">
    <source>
        <dbReference type="ARBA" id="ARBA00006991"/>
    </source>
</evidence>
<evidence type="ECO:0000259" key="15">
    <source>
        <dbReference type="PROSITE" id="PS50157"/>
    </source>
</evidence>
<evidence type="ECO:0000256" key="10">
    <source>
        <dbReference type="ARBA" id="ARBA00023163"/>
    </source>
</evidence>
<evidence type="ECO:0000256" key="4">
    <source>
        <dbReference type="ARBA" id="ARBA00022723"/>
    </source>
</evidence>
<dbReference type="SUPFAM" id="SSF57667">
    <property type="entry name" value="beta-beta-alpha zinc fingers"/>
    <property type="match status" value="1"/>
</dbReference>
<dbReference type="SMART" id="SM00355">
    <property type="entry name" value="ZnF_C2H2"/>
    <property type="match status" value="2"/>
</dbReference>
<evidence type="ECO:0000313" key="16">
    <source>
        <dbReference type="EMBL" id="KAK6305274.1"/>
    </source>
</evidence>
<dbReference type="FunFam" id="3.30.160.60:FF:000771">
    <property type="entry name" value="zinc finger protein 648"/>
    <property type="match status" value="1"/>
</dbReference>
<keyword evidence="10" id="KW-0804">Transcription</keyword>
<keyword evidence="8" id="KW-0805">Transcription regulation</keyword>
<dbReference type="GO" id="GO:0031519">
    <property type="term" value="C:PcG protein complex"/>
    <property type="evidence" value="ECO:0007669"/>
    <property type="project" value="TreeGrafter"/>
</dbReference>
<keyword evidence="17" id="KW-1185">Reference proteome</keyword>
<dbReference type="InterPro" id="IPR013087">
    <property type="entry name" value="Znf_C2H2_type"/>
</dbReference>
<evidence type="ECO:0000256" key="9">
    <source>
        <dbReference type="ARBA" id="ARBA00023125"/>
    </source>
</evidence>
<dbReference type="PANTHER" id="PTHR14003">
    <property type="entry name" value="TRANSCRIPTIONAL REPRESSOR PROTEIN YY"/>
    <property type="match status" value="1"/>
</dbReference>
<evidence type="ECO:0000256" key="6">
    <source>
        <dbReference type="ARBA" id="ARBA00022771"/>
    </source>
</evidence>
<reference evidence="16 17" key="1">
    <citation type="submission" date="2021-04" db="EMBL/GenBank/DDBJ databases">
        <authorList>
            <person name="De Guttry C."/>
            <person name="Zahm M."/>
            <person name="Klopp C."/>
            <person name="Cabau C."/>
            <person name="Louis A."/>
            <person name="Berthelot C."/>
            <person name="Parey E."/>
            <person name="Roest Crollius H."/>
            <person name="Montfort J."/>
            <person name="Robinson-Rechavi M."/>
            <person name="Bucao C."/>
            <person name="Bouchez O."/>
            <person name="Gislard M."/>
            <person name="Lluch J."/>
            <person name="Milhes M."/>
            <person name="Lampietro C."/>
            <person name="Lopez Roques C."/>
            <person name="Donnadieu C."/>
            <person name="Braasch I."/>
            <person name="Desvignes T."/>
            <person name="Postlethwait J."/>
            <person name="Bobe J."/>
            <person name="Wedekind C."/>
            <person name="Guiguen Y."/>
        </authorList>
    </citation>
    <scope>NUCLEOTIDE SEQUENCE [LARGE SCALE GENOMIC DNA]</scope>
    <source>
        <strain evidence="16">Cs_M1</strain>
        <tissue evidence="16">Blood</tissue>
    </source>
</reference>
<evidence type="ECO:0000256" key="2">
    <source>
        <dbReference type="ARBA" id="ARBA00004123"/>
    </source>
</evidence>